<evidence type="ECO:0000259" key="4">
    <source>
        <dbReference type="Pfam" id="PF02872"/>
    </source>
</evidence>
<dbReference type="CDD" id="cd10283">
    <property type="entry name" value="MnuA_DNase1-like"/>
    <property type="match status" value="1"/>
</dbReference>
<evidence type="ECO:0000256" key="1">
    <source>
        <dbReference type="ARBA" id="ARBA00022729"/>
    </source>
</evidence>
<dbReference type="Pfam" id="PF00149">
    <property type="entry name" value="Metallophos"/>
    <property type="match status" value="1"/>
</dbReference>
<dbReference type="GO" id="GO:0004519">
    <property type="term" value="F:endonuclease activity"/>
    <property type="evidence" value="ECO:0007669"/>
    <property type="project" value="UniProtKB-KW"/>
</dbReference>
<keyword evidence="7" id="KW-0378">Hydrolase</keyword>
<dbReference type="Gene3D" id="3.60.21.10">
    <property type="match status" value="1"/>
</dbReference>
<dbReference type="PRINTS" id="PR01607">
    <property type="entry name" value="APYRASEFAMLY"/>
</dbReference>
<evidence type="ECO:0000259" key="3">
    <source>
        <dbReference type="Pfam" id="PF00149"/>
    </source>
</evidence>
<keyword evidence="1" id="KW-0732">Signal</keyword>
<dbReference type="Pfam" id="PF03372">
    <property type="entry name" value="Exo_endo_phos"/>
    <property type="match status" value="1"/>
</dbReference>
<feature type="region of interest" description="Disordered" evidence="2">
    <location>
        <begin position="61"/>
        <end position="84"/>
    </location>
</feature>
<dbReference type="EMBL" id="SPQZ01000001">
    <property type="protein sequence ID" value="TFW00261.1"/>
    <property type="molecule type" value="Genomic_DNA"/>
</dbReference>
<dbReference type="GO" id="GO:0016787">
    <property type="term" value="F:hydrolase activity"/>
    <property type="evidence" value="ECO:0007669"/>
    <property type="project" value="InterPro"/>
</dbReference>
<feature type="domain" description="5'-Nucleotidase C-terminal" evidence="4">
    <location>
        <begin position="1021"/>
        <end position="1181"/>
    </location>
</feature>
<dbReference type="Pfam" id="PF16640">
    <property type="entry name" value="Big_3_5"/>
    <property type="match status" value="1"/>
</dbReference>
<dbReference type="InterPro" id="IPR013783">
    <property type="entry name" value="Ig-like_fold"/>
</dbReference>
<dbReference type="InterPro" id="IPR006179">
    <property type="entry name" value="5_nucleotidase/apyrase"/>
</dbReference>
<feature type="domain" description="Endonuclease/exonuclease/phosphatase" evidence="5">
    <location>
        <begin position="394"/>
        <end position="683"/>
    </location>
</feature>
<dbReference type="SUPFAM" id="SSF55816">
    <property type="entry name" value="5'-nucleotidase (syn. UDP-sugar hydrolase), C-terminal domain"/>
    <property type="match status" value="1"/>
</dbReference>
<keyword evidence="8" id="KW-1185">Reference proteome</keyword>
<evidence type="ECO:0000259" key="5">
    <source>
        <dbReference type="Pfam" id="PF03372"/>
    </source>
</evidence>
<protein>
    <submittedName>
        <fullName evidence="7">ExeM/NucH family extracellular endonuclease</fullName>
    </submittedName>
</protein>
<dbReference type="GO" id="GO:0009166">
    <property type="term" value="P:nucleotide catabolic process"/>
    <property type="evidence" value="ECO:0007669"/>
    <property type="project" value="InterPro"/>
</dbReference>
<keyword evidence="7" id="KW-0255">Endonuclease</keyword>
<dbReference type="Proteomes" id="UP000298127">
    <property type="component" value="Unassembled WGS sequence"/>
</dbReference>
<reference evidence="7 8" key="1">
    <citation type="journal article" date="2018" name="J. Microbiol.">
        <title>Leifsonia flava sp. nov., a novel actinobacterium isolated from the rhizosphere of Aquilegia viridiflora.</title>
        <authorList>
            <person name="Cai Y."/>
            <person name="Tao W.Z."/>
            <person name="Ma Y.J."/>
            <person name="Cheng J."/>
            <person name="Zhang M.Y."/>
            <person name="Zhang Y.X."/>
        </authorList>
    </citation>
    <scope>NUCLEOTIDE SEQUENCE [LARGE SCALE GENOMIC DNA]</scope>
    <source>
        <strain evidence="7 8">SYP-B2174</strain>
    </source>
</reference>
<accession>A0A4Y9R7H8</accession>
<dbReference type="InterPro" id="IPR004843">
    <property type="entry name" value="Calcineurin-like_PHP"/>
</dbReference>
<keyword evidence="7" id="KW-0540">Nuclease</keyword>
<gene>
    <name evidence="7" type="ORF">E4M00_03535</name>
</gene>
<feature type="domain" description="Bacterial Ig-like" evidence="6">
    <location>
        <begin position="1338"/>
        <end position="1414"/>
    </location>
</feature>
<dbReference type="SUPFAM" id="SSF56300">
    <property type="entry name" value="Metallo-dependent phosphatases"/>
    <property type="match status" value="1"/>
</dbReference>
<evidence type="ECO:0000313" key="8">
    <source>
        <dbReference type="Proteomes" id="UP000298127"/>
    </source>
</evidence>
<feature type="compositionally biased region" description="Polar residues" evidence="2">
    <location>
        <begin position="61"/>
        <end position="70"/>
    </location>
</feature>
<dbReference type="PANTHER" id="PTHR42834:SF1">
    <property type="entry name" value="ENDONUCLEASE_EXONUCLEASE_PHOSPHATASE FAMILY PROTEIN (AFU_ORTHOLOGUE AFUA_3G09210)"/>
    <property type="match status" value="1"/>
</dbReference>
<dbReference type="InterPro" id="IPR032109">
    <property type="entry name" value="Big_3_5"/>
</dbReference>
<evidence type="ECO:0000259" key="6">
    <source>
        <dbReference type="Pfam" id="PF16640"/>
    </source>
</evidence>
<dbReference type="InterPro" id="IPR029052">
    <property type="entry name" value="Metallo-depent_PP-like"/>
</dbReference>
<dbReference type="NCBIfam" id="NF033681">
    <property type="entry name" value="ExeM_NucH_DNase"/>
    <property type="match status" value="1"/>
</dbReference>
<dbReference type="InterPro" id="IPR036907">
    <property type="entry name" value="5'-Nucleotdase_C_sf"/>
</dbReference>
<dbReference type="Gene3D" id="3.60.10.10">
    <property type="entry name" value="Endonuclease/exonuclease/phosphatase"/>
    <property type="match status" value="1"/>
</dbReference>
<dbReference type="InterPro" id="IPR008334">
    <property type="entry name" value="5'-Nucleotdase_C"/>
</dbReference>
<dbReference type="GO" id="GO:0005975">
    <property type="term" value="P:carbohydrate metabolic process"/>
    <property type="evidence" value="ECO:0007669"/>
    <property type="project" value="UniProtKB-ARBA"/>
</dbReference>
<feature type="domain" description="Calcineurin-like phosphoesterase" evidence="3">
    <location>
        <begin position="704"/>
        <end position="923"/>
    </location>
</feature>
<comment type="caution">
    <text evidence="7">The sequence shown here is derived from an EMBL/GenBank/DDBJ whole genome shotgun (WGS) entry which is preliminary data.</text>
</comment>
<dbReference type="InterPro" id="IPR005135">
    <property type="entry name" value="Endo/exonuclease/phosphatase"/>
</dbReference>
<proteinExistence type="predicted"/>
<dbReference type="CDD" id="cd04486">
    <property type="entry name" value="YhcR_OBF_like"/>
    <property type="match status" value="1"/>
</dbReference>
<dbReference type="InterPro" id="IPR047971">
    <property type="entry name" value="ExeM-like"/>
</dbReference>
<dbReference type="Gene3D" id="2.60.40.10">
    <property type="entry name" value="Immunoglobulins"/>
    <property type="match status" value="1"/>
</dbReference>
<dbReference type="InterPro" id="IPR036691">
    <property type="entry name" value="Endo/exonu/phosph_ase_sf"/>
</dbReference>
<dbReference type="Pfam" id="PF02872">
    <property type="entry name" value="5_nucleotid_C"/>
    <property type="match status" value="1"/>
</dbReference>
<dbReference type="PANTHER" id="PTHR42834">
    <property type="entry name" value="ENDONUCLEASE/EXONUCLEASE/PHOSPHATASE FAMILY PROTEIN (AFU_ORTHOLOGUE AFUA_3G09210)"/>
    <property type="match status" value="1"/>
</dbReference>
<dbReference type="SUPFAM" id="SSF56219">
    <property type="entry name" value="DNase I-like"/>
    <property type="match status" value="1"/>
</dbReference>
<name>A0A4Y9R7H8_9MICO</name>
<organism evidence="7 8">
    <name type="scientific">Orlajensenia leifsoniae</name>
    <dbReference type="NCBI Taxonomy" id="2561933"/>
    <lineage>
        <taxon>Bacteria</taxon>
        <taxon>Bacillati</taxon>
        <taxon>Actinomycetota</taxon>
        <taxon>Actinomycetes</taxon>
        <taxon>Micrococcales</taxon>
        <taxon>Microbacteriaceae</taxon>
        <taxon>Orlajensenia</taxon>
    </lineage>
</organism>
<evidence type="ECO:0000313" key="7">
    <source>
        <dbReference type="EMBL" id="TFW00261.1"/>
    </source>
</evidence>
<dbReference type="Gene3D" id="3.90.780.10">
    <property type="entry name" value="5'-Nucleotidase, C-terminal domain"/>
    <property type="match status" value="1"/>
</dbReference>
<sequence>MTFPSRLLAVSRADHSLRMTPERVRPESGYIREGSPVSRHCGRTRAPRAVLCTTSVSSEGKSVSTIQRSSAEAAENTPPEVQPVRTNRRRLSALAAVTVATLGFASFGATPAFAATVDSTIAAVQGTGAASPFADDGNSYVVQGVVTADERTGGYNGIYIQTAGSGGGDIPGASEGLFVYLGNQKPTLAIGDLVQATGTVREFNGLTQLTASVAGAVTVVTPAVGVPAATPLPDTVLGADRENLEGMLVEPTGTYKVASSHQLYNFGTLWLSAGEAPLVAATEQKQSGPDAAAIAAANKANRLLLDDGYSIQVSNAAHIGGQPYYTTDTVVRNGDVVDFPAQPYVLSYGFDDWRLQPAVPITDASPAEAKPTFEATNPRPEAAPAVGGDVRLASFNVFNYFTTLTSENSSARGAATAEQFAIQQSKIVAAINGLDADIVSLEEIENSIKLGDPKDEALGNLVDALNEAAGSEVWSFVPTPDALTADVTDFITTAIIYKAAAVTPEGASQTVPIDESVWGNAREPIAQTFSFEGKTITVVANHLKSKSAPSGSTGEPADGQGWFNEDRVKQAQATLAFTDTLKQSSGSGDIFLIGDFNAYAQEDPIDVFTDAGWTDLVPTDAAGQYTYSFNGELGSLDHVLASPSVASTVTGVGVWNINSPEWSDRGYAFAATEAGTPWRSSDHDPIVVGVSSEVAPVSIDLVTVNDFHGRIENESGSAAGGIAALSTAVKQVRAENPNTVFAAAGDMVGASTFTSFIQQDNPTIDALNAAGLDVSAVGNHEFDKGFADLTDRIIPRAKWEYLGANIYKKGTDEHALPAYYTEEFDGVTIGFVGAVTNELSSLVSPAGIAQIDVRDVTESVNAVADELRDGDPANGEADVVVLLVHEGAATPDVASATDPTSAFGKIVTGVDSDVDAIVSGHTHLAYNHVIDGRPVISSGQYGEKFSIMDIEVNPQTKELLSMVNNTYDVKTKVVNGTVTTYTPNYADDPAVAPIVADAVAKAAVLGAVKLGDITADFNRAKQTAGAENRGGESTLGNFVADVQLWSAQRDAADIQVALMNPGGLRADMKYASTGPADPDGNLTYKEAAVVQPFANTLVTLTLTGAQLKEVLEQQWQPATAARPFLKLGVSKSLTYTEDPTAAVGSHITNVLLNGEPVAADDSIRVVVNSFLASGGDNFFTLAEGTQKADSGKVDLESMVDYMAANSPVSPDLAQRAVGVKLTAPANGAAYAAGESVTADLSSLAFSAGEPAASTVELSIGGTVVGSSAIDPTIVDTTDEVGRASVTFTIPAGLSGAQQLTIAVPSTGTSIAVPITITAPVPAVKSSTFAYANTILGSHNSALKYTVVVSAPKGTVVTGDVLVYDGKKLLTTITLTAGDKGKKTVTLPKLKAGLHVLKSVYAGSDTVKGSTSNAFPVLLW</sequence>
<evidence type="ECO:0000256" key="2">
    <source>
        <dbReference type="SAM" id="MobiDB-lite"/>
    </source>
</evidence>